<dbReference type="OrthoDB" id="9784013at2"/>
<dbReference type="InterPro" id="IPR000891">
    <property type="entry name" value="PYR_CT"/>
</dbReference>
<dbReference type="CDD" id="cd07938">
    <property type="entry name" value="DRE_TIM_HMGL"/>
    <property type="match status" value="1"/>
</dbReference>
<gene>
    <name evidence="5" type="ORF">A8806_11617</name>
</gene>
<evidence type="ECO:0000313" key="6">
    <source>
        <dbReference type="Proteomes" id="UP000245845"/>
    </source>
</evidence>
<dbReference type="NCBIfam" id="NF004283">
    <property type="entry name" value="PRK05692.1"/>
    <property type="match status" value="1"/>
</dbReference>
<dbReference type="Pfam" id="PF00682">
    <property type="entry name" value="HMGL-like"/>
    <property type="match status" value="1"/>
</dbReference>
<dbReference type="PROSITE" id="PS50991">
    <property type="entry name" value="PYR_CT"/>
    <property type="match status" value="1"/>
</dbReference>
<sequence length="302" mass="33242">MNKIIKVVEIGPRDGFQNVKEFIPTKIKLKVIDGLVQSGYKKIQITSFVSPKAIPQMRDAKEVTEAVLDKYKGIDFFALVPNFYGARAAAEAGLKEVNPVISLSVSHNQANVKRTHEQSINELKKIRDTYPDLKLTQDIATVFGCPFEGEMSVDALLELIGKLRNIGIHAFTLCDTVGMAYPALVQKVFRTVKTEFPEDEFNVHIHDTRNMGILNSYVAIENGADSVQAAVGGLGGCPFAPGASGNTSSEDLVYMLNKSGYDTGINFEKLLETAKYTMKEIDGNFSGHQIHIPEKPCIITQE</sequence>
<comment type="caution">
    <text evidence="5">The sequence shown here is derived from an EMBL/GenBank/DDBJ whole genome shotgun (WGS) entry which is preliminary data.</text>
</comment>
<dbReference type="InterPro" id="IPR043594">
    <property type="entry name" value="HMGL"/>
</dbReference>
<proteinExistence type="inferred from homology"/>
<comment type="similarity">
    <text evidence="1">Belongs to the HMG-CoA lyase family.</text>
</comment>
<feature type="domain" description="Pyruvate carboxyltransferase" evidence="4">
    <location>
        <begin position="5"/>
        <end position="271"/>
    </location>
</feature>
<evidence type="ECO:0000256" key="2">
    <source>
        <dbReference type="ARBA" id="ARBA00022723"/>
    </source>
</evidence>
<evidence type="ECO:0000256" key="3">
    <source>
        <dbReference type="ARBA" id="ARBA00023239"/>
    </source>
</evidence>
<dbReference type="GO" id="GO:0004419">
    <property type="term" value="F:hydroxymethylglutaryl-CoA lyase activity"/>
    <property type="evidence" value="ECO:0007669"/>
    <property type="project" value="TreeGrafter"/>
</dbReference>
<evidence type="ECO:0000313" key="5">
    <source>
        <dbReference type="EMBL" id="PWJ22842.1"/>
    </source>
</evidence>
<dbReference type="PANTHER" id="PTHR42738:SF7">
    <property type="entry name" value="HYDROXYMETHYLGLUTARYL-COA LYASE"/>
    <property type="match status" value="1"/>
</dbReference>
<dbReference type="InterPro" id="IPR013785">
    <property type="entry name" value="Aldolase_TIM"/>
</dbReference>
<dbReference type="Proteomes" id="UP000245845">
    <property type="component" value="Unassembled WGS sequence"/>
</dbReference>
<dbReference type="AlphaFoldDB" id="A0A2Y9BN70"/>
<organism evidence="5 6">
    <name type="scientific">Faecalicatena orotica</name>
    <dbReference type="NCBI Taxonomy" id="1544"/>
    <lineage>
        <taxon>Bacteria</taxon>
        <taxon>Bacillati</taxon>
        <taxon>Bacillota</taxon>
        <taxon>Clostridia</taxon>
        <taxon>Lachnospirales</taxon>
        <taxon>Lachnospiraceae</taxon>
        <taxon>Faecalicatena</taxon>
    </lineage>
</organism>
<dbReference type="GO" id="GO:0046951">
    <property type="term" value="P:ketone body biosynthetic process"/>
    <property type="evidence" value="ECO:0007669"/>
    <property type="project" value="TreeGrafter"/>
</dbReference>
<dbReference type="SUPFAM" id="SSF51569">
    <property type="entry name" value="Aldolase"/>
    <property type="match status" value="1"/>
</dbReference>
<keyword evidence="2" id="KW-0479">Metal-binding</keyword>
<keyword evidence="3 5" id="KW-0456">Lyase</keyword>
<dbReference type="Gene3D" id="3.20.20.70">
    <property type="entry name" value="Aldolase class I"/>
    <property type="match status" value="1"/>
</dbReference>
<dbReference type="RefSeq" id="WP_109733232.1">
    <property type="nucleotide sequence ID" value="NZ_BAAACK010000022.1"/>
</dbReference>
<dbReference type="GO" id="GO:0046872">
    <property type="term" value="F:metal ion binding"/>
    <property type="evidence" value="ECO:0007669"/>
    <property type="project" value="UniProtKB-KW"/>
</dbReference>
<dbReference type="EMBL" id="QGDL01000016">
    <property type="protein sequence ID" value="PWJ22842.1"/>
    <property type="molecule type" value="Genomic_DNA"/>
</dbReference>
<protein>
    <submittedName>
        <fullName evidence="5">Hydroxymethylglutaryl-CoA lyase</fullName>
    </submittedName>
</protein>
<name>A0A2Y9BN70_9FIRM</name>
<accession>A0A2Y9BN70</accession>
<evidence type="ECO:0000259" key="4">
    <source>
        <dbReference type="PROSITE" id="PS50991"/>
    </source>
</evidence>
<reference evidence="5 6" key="1">
    <citation type="submission" date="2018-05" db="EMBL/GenBank/DDBJ databases">
        <title>The Hungate 1000. A catalogue of reference genomes from the rumen microbiome.</title>
        <authorList>
            <person name="Kelly W."/>
        </authorList>
    </citation>
    <scope>NUCLEOTIDE SEQUENCE [LARGE SCALE GENOMIC DNA]</scope>
    <source>
        <strain evidence="5 6">NLAE-zl-C242</strain>
    </source>
</reference>
<dbReference type="GO" id="GO:0006552">
    <property type="term" value="P:L-leucine catabolic process"/>
    <property type="evidence" value="ECO:0007669"/>
    <property type="project" value="TreeGrafter"/>
</dbReference>
<dbReference type="PANTHER" id="PTHR42738">
    <property type="entry name" value="HYDROXYMETHYLGLUTARYL-COA LYASE"/>
    <property type="match status" value="1"/>
</dbReference>
<evidence type="ECO:0000256" key="1">
    <source>
        <dbReference type="ARBA" id="ARBA00009405"/>
    </source>
</evidence>
<keyword evidence="6" id="KW-1185">Reference proteome</keyword>